<proteinExistence type="inferred from homology"/>
<evidence type="ECO:0000256" key="3">
    <source>
        <dbReference type="ARBA" id="ARBA00022723"/>
    </source>
</evidence>
<dbReference type="CDD" id="cd01335">
    <property type="entry name" value="Radical_SAM"/>
    <property type="match status" value="1"/>
</dbReference>
<dbReference type="InterPro" id="IPR058240">
    <property type="entry name" value="rSAM_sf"/>
</dbReference>
<keyword evidence="1 8" id="KW-0004">4Fe-4S</keyword>
<feature type="binding site" evidence="8">
    <location>
        <begin position="10"/>
        <end position="12"/>
    </location>
    <ligand>
        <name>substrate</name>
    </ligand>
</feature>
<dbReference type="Pfam" id="PF04055">
    <property type="entry name" value="Radical_SAM"/>
    <property type="match status" value="1"/>
</dbReference>
<dbReference type="AlphaFoldDB" id="A0A4Q0I0J4"/>
<comment type="caution">
    <text evidence="10">The sequence shown here is derived from an EMBL/GenBank/DDBJ whole genome shotgun (WGS) entry which is preliminary data.</text>
</comment>
<evidence type="ECO:0000313" key="10">
    <source>
        <dbReference type="EMBL" id="RXE57678.1"/>
    </source>
</evidence>
<name>A0A4Q0I0J4_9FIRM</name>
<dbReference type="InterPro" id="IPR013785">
    <property type="entry name" value="Aldolase_TIM"/>
</dbReference>
<gene>
    <name evidence="8" type="primary">queE</name>
    <name evidence="10" type="ORF">EFD62_16430</name>
</gene>
<dbReference type="GO" id="GO:0008616">
    <property type="term" value="P:tRNA queuosine(34) biosynthetic process"/>
    <property type="evidence" value="ECO:0007669"/>
    <property type="project" value="UniProtKB-UniRule"/>
</dbReference>
<dbReference type="EC" id="4.3.99.3" evidence="8"/>
<feature type="domain" description="Radical SAM core" evidence="9">
    <location>
        <begin position="16"/>
        <end position="205"/>
    </location>
</feature>
<dbReference type="SUPFAM" id="SSF102114">
    <property type="entry name" value="Radical SAM enzymes"/>
    <property type="match status" value="1"/>
</dbReference>
<keyword evidence="11" id="KW-1185">Reference proteome</keyword>
<comment type="pathway">
    <text evidence="8">Purine metabolism; 7-cyano-7-deazaguanine biosynthesis.</text>
</comment>
<feature type="binding site" evidence="8">
    <location>
        <position position="33"/>
    </location>
    <ligand>
        <name>[4Fe-4S] cluster</name>
        <dbReference type="ChEBI" id="CHEBI:49883"/>
        <note>4Fe-4S-S-AdoMet</note>
    </ligand>
</feature>
<comment type="catalytic activity">
    <reaction evidence="8">
        <text>6-carboxy-5,6,7,8-tetrahydropterin + H(+) = 7-carboxy-7-carbaguanine + NH4(+)</text>
        <dbReference type="Rhea" id="RHEA:27974"/>
        <dbReference type="ChEBI" id="CHEBI:15378"/>
        <dbReference type="ChEBI" id="CHEBI:28938"/>
        <dbReference type="ChEBI" id="CHEBI:61032"/>
        <dbReference type="ChEBI" id="CHEBI:61036"/>
        <dbReference type="EC" id="4.3.99.3"/>
    </reaction>
</comment>
<evidence type="ECO:0000256" key="8">
    <source>
        <dbReference type="HAMAP-Rule" id="MF_00917"/>
    </source>
</evidence>
<dbReference type="PANTHER" id="PTHR42836">
    <property type="entry name" value="7-CARBOXY-7-DEAZAGUANINE SYNTHASE"/>
    <property type="match status" value="1"/>
</dbReference>
<keyword evidence="4 8" id="KW-0460">Magnesium</keyword>
<dbReference type="InterPro" id="IPR024924">
    <property type="entry name" value="7-CO-7-deazaguanine_synth-like"/>
</dbReference>
<organism evidence="10 11">
    <name type="scientific">Acetivibrio mesophilus</name>
    <dbReference type="NCBI Taxonomy" id="2487273"/>
    <lineage>
        <taxon>Bacteria</taxon>
        <taxon>Bacillati</taxon>
        <taxon>Bacillota</taxon>
        <taxon>Clostridia</taxon>
        <taxon>Eubacteriales</taxon>
        <taxon>Oscillospiraceae</taxon>
        <taxon>Acetivibrio</taxon>
    </lineage>
</organism>
<feature type="binding site" evidence="8">
    <location>
        <position position="68"/>
    </location>
    <ligand>
        <name>substrate</name>
    </ligand>
</feature>
<comment type="caution">
    <text evidence="8">Lacks conserved residue(s) required for the propagation of feature annotation.</text>
</comment>
<reference evidence="11" key="1">
    <citation type="submission" date="2018-11" db="EMBL/GenBank/DDBJ databases">
        <title>Genome sequencing of a novel mesophilic and cellulolytic organism within the genus Hungateiclostridium.</title>
        <authorList>
            <person name="Rettenmaier R."/>
            <person name="Liebl W."/>
            <person name="Zverlov V."/>
        </authorList>
    </citation>
    <scope>NUCLEOTIDE SEQUENCE [LARGE SCALE GENOMIC DNA]</scope>
    <source>
        <strain evidence="11">N2K1</strain>
    </source>
</reference>
<dbReference type="PIRSF" id="PIRSF000370">
    <property type="entry name" value="QueE"/>
    <property type="match status" value="1"/>
</dbReference>
<feature type="binding site" evidence="8">
    <location>
        <begin position="35"/>
        <end position="37"/>
    </location>
    <ligand>
        <name>S-adenosyl-L-methionine</name>
        <dbReference type="ChEBI" id="CHEBI:59789"/>
    </ligand>
</feature>
<accession>A0A4Q0I0J4</accession>
<dbReference type="PANTHER" id="PTHR42836:SF1">
    <property type="entry name" value="7-CARBOXY-7-DEAZAGUANINE SYNTHASE"/>
    <property type="match status" value="1"/>
</dbReference>
<evidence type="ECO:0000313" key="11">
    <source>
        <dbReference type="Proteomes" id="UP000289166"/>
    </source>
</evidence>
<evidence type="ECO:0000256" key="7">
    <source>
        <dbReference type="ARBA" id="ARBA00023239"/>
    </source>
</evidence>
<dbReference type="GO" id="GO:0016840">
    <property type="term" value="F:carbon-nitrogen lyase activity"/>
    <property type="evidence" value="ECO:0007669"/>
    <property type="project" value="UniProtKB-UniRule"/>
</dbReference>
<dbReference type="GO" id="GO:1904047">
    <property type="term" value="F:S-adenosyl-L-methionine binding"/>
    <property type="evidence" value="ECO:0007669"/>
    <property type="project" value="UniProtKB-UniRule"/>
</dbReference>
<dbReference type="OrthoDB" id="9792276at2"/>
<keyword evidence="3 8" id="KW-0479">Metal-binding</keyword>
<dbReference type="Gene3D" id="3.20.20.70">
    <property type="entry name" value="Aldolase class I"/>
    <property type="match status" value="1"/>
</dbReference>
<feature type="binding site" evidence="8">
    <location>
        <position position="36"/>
    </location>
    <ligand>
        <name>[4Fe-4S] cluster</name>
        <dbReference type="ChEBI" id="CHEBI:49883"/>
        <note>4Fe-4S-S-AdoMet</note>
    </ligand>
</feature>
<feature type="binding site" evidence="8">
    <location>
        <position position="29"/>
    </location>
    <ligand>
        <name>[4Fe-4S] cluster</name>
        <dbReference type="ChEBI" id="CHEBI:49883"/>
        <note>4Fe-4S-S-AdoMet</note>
    </ligand>
</feature>
<comment type="cofactor">
    <cofactor evidence="8">
        <name>[4Fe-4S] cluster</name>
        <dbReference type="ChEBI" id="CHEBI:49883"/>
    </cofactor>
    <text evidence="8">Binds 1 [4Fe-4S] cluster. The cluster is coordinated with 3 cysteines and an exchangeable S-adenosyl-L-methionine.</text>
</comment>
<feature type="binding site" evidence="8">
    <location>
        <position position="38"/>
    </location>
    <ligand>
        <name>Mg(2+)</name>
        <dbReference type="ChEBI" id="CHEBI:18420"/>
    </ligand>
</feature>
<comment type="cofactor">
    <cofactor evidence="8">
        <name>S-adenosyl-L-methionine</name>
        <dbReference type="ChEBI" id="CHEBI:59789"/>
    </cofactor>
    <text evidence="8">Binds 1 S-adenosyl-L-methionine per subunit.</text>
</comment>
<dbReference type="SFLD" id="SFLDS00029">
    <property type="entry name" value="Radical_SAM"/>
    <property type="match status" value="1"/>
</dbReference>
<evidence type="ECO:0000256" key="2">
    <source>
        <dbReference type="ARBA" id="ARBA00022691"/>
    </source>
</evidence>
<dbReference type="Proteomes" id="UP000289166">
    <property type="component" value="Unassembled WGS sequence"/>
</dbReference>
<sequence length="210" mass="24325">MKVNEIFLSIQGESMSAGFPTVFVRFTGCNLRCSYCDTKYAYNEGRDMTPSEIFEEIKKLHYKRVCLTGGEPLLQKEMGELMALLNDYIVTIETNGSVDLESLILKNPKHSYVMDMKVPSSGCSDQMLFDNFDLLREQDEIKFVIGDRVDYEWAKGLISNYHRKGNITFSPIYEKIDYSTMVRWILEDRLDVRFQVQLHKVIWGPDKTGV</sequence>
<evidence type="ECO:0000256" key="6">
    <source>
        <dbReference type="ARBA" id="ARBA00023014"/>
    </source>
</evidence>
<dbReference type="RefSeq" id="WP_069196119.1">
    <property type="nucleotide sequence ID" value="NZ_RLII01000043.1"/>
</dbReference>
<dbReference type="HAMAP" id="MF_00917">
    <property type="entry name" value="QueE"/>
    <property type="match status" value="1"/>
</dbReference>
<comment type="similarity">
    <text evidence="8">Belongs to the radical SAM superfamily. 7-carboxy-7-deazaguanine synthase family.</text>
</comment>
<dbReference type="EMBL" id="RLII01000043">
    <property type="protein sequence ID" value="RXE57678.1"/>
    <property type="molecule type" value="Genomic_DNA"/>
</dbReference>
<evidence type="ECO:0000256" key="1">
    <source>
        <dbReference type="ARBA" id="ARBA00022485"/>
    </source>
</evidence>
<evidence type="ECO:0000259" key="9">
    <source>
        <dbReference type="PROSITE" id="PS51918"/>
    </source>
</evidence>
<feature type="binding site" evidence="8">
    <location>
        <position position="70"/>
    </location>
    <ligand>
        <name>S-adenosyl-L-methionine</name>
        <dbReference type="ChEBI" id="CHEBI:59789"/>
    </ligand>
</feature>
<evidence type="ECO:0000256" key="5">
    <source>
        <dbReference type="ARBA" id="ARBA00023004"/>
    </source>
</evidence>
<dbReference type="GO" id="GO:0000287">
    <property type="term" value="F:magnesium ion binding"/>
    <property type="evidence" value="ECO:0007669"/>
    <property type="project" value="UniProtKB-UniRule"/>
</dbReference>
<dbReference type="PROSITE" id="PS51918">
    <property type="entry name" value="RADICAL_SAM"/>
    <property type="match status" value="1"/>
</dbReference>
<comment type="subunit">
    <text evidence="8">Homodimer.</text>
</comment>
<keyword evidence="8" id="KW-0671">Queuosine biosynthesis</keyword>
<comment type="cofactor">
    <cofactor evidence="8">
        <name>Mg(2+)</name>
        <dbReference type="ChEBI" id="CHEBI:18420"/>
    </cofactor>
</comment>
<keyword evidence="5 8" id="KW-0408">Iron</keyword>
<dbReference type="GO" id="GO:0051539">
    <property type="term" value="F:4 iron, 4 sulfur cluster binding"/>
    <property type="evidence" value="ECO:0007669"/>
    <property type="project" value="UniProtKB-UniRule"/>
</dbReference>
<protein>
    <recommendedName>
        <fullName evidence="8">7-carboxy-7-deazaguanine synthase</fullName>
        <shortName evidence="8">CDG synthase</shortName>
        <ecNumber evidence="8">4.3.99.3</ecNumber>
    </recommendedName>
    <alternativeName>
        <fullName evidence="8">Queuosine biosynthesis protein QueE</fullName>
    </alternativeName>
</protein>
<keyword evidence="7 8" id="KW-0456">Lyase</keyword>
<keyword evidence="6 8" id="KW-0411">Iron-sulfur</keyword>
<feature type="binding site" evidence="8">
    <location>
        <position position="25"/>
    </location>
    <ligand>
        <name>substrate</name>
    </ligand>
</feature>
<comment type="function">
    <text evidence="8">Catalyzes the complex heterocyclic radical-mediated conversion of 6-carboxy-5,6,7,8-tetrahydropterin (CPH4) to 7-carboxy-7-deazaguanine (CDG), a step common to the biosynthetic pathways of all 7-deazapurine-containing compounds.</text>
</comment>
<dbReference type="InterPro" id="IPR007197">
    <property type="entry name" value="rSAM"/>
</dbReference>
<dbReference type="UniPathway" id="UPA00391"/>
<evidence type="ECO:0000256" key="4">
    <source>
        <dbReference type="ARBA" id="ARBA00022842"/>
    </source>
</evidence>
<keyword evidence="2 8" id="KW-0949">S-adenosyl-L-methionine</keyword>